<accession>A0A367KS56</accession>
<evidence type="ECO:0000256" key="8">
    <source>
        <dbReference type="ARBA" id="ARBA00048478"/>
    </source>
</evidence>
<comment type="similarity">
    <text evidence="1">Belongs to the cytidylate kinase family. Type 1 subfamily.</text>
</comment>
<dbReference type="SUPFAM" id="SSF52540">
    <property type="entry name" value="P-loop containing nucleoside triphosphate hydrolases"/>
    <property type="match status" value="1"/>
</dbReference>
<dbReference type="STRING" id="4846.A0A367KS56"/>
<proteinExistence type="inferred from homology"/>
<evidence type="ECO:0000313" key="11">
    <source>
        <dbReference type="Proteomes" id="UP000253551"/>
    </source>
</evidence>
<dbReference type="CDD" id="cd02020">
    <property type="entry name" value="CMPK"/>
    <property type="match status" value="1"/>
</dbReference>
<organism evidence="10 11">
    <name type="scientific">Rhizopus stolonifer</name>
    <name type="common">Rhizopus nigricans</name>
    <dbReference type="NCBI Taxonomy" id="4846"/>
    <lineage>
        <taxon>Eukaryota</taxon>
        <taxon>Fungi</taxon>
        <taxon>Fungi incertae sedis</taxon>
        <taxon>Mucoromycota</taxon>
        <taxon>Mucoromycotina</taxon>
        <taxon>Mucoromycetes</taxon>
        <taxon>Mucorales</taxon>
        <taxon>Mucorineae</taxon>
        <taxon>Rhizopodaceae</taxon>
        <taxon>Rhizopus</taxon>
    </lineage>
</organism>
<keyword evidence="4" id="KW-0547">Nucleotide-binding</keyword>
<reference evidence="10 11" key="1">
    <citation type="journal article" date="2018" name="G3 (Bethesda)">
        <title>Phylogenetic and Phylogenomic Definition of Rhizopus Species.</title>
        <authorList>
            <person name="Gryganskyi A.P."/>
            <person name="Golan J."/>
            <person name="Dolatabadi S."/>
            <person name="Mondo S."/>
            <person name="Robb S."/>
            <person name="Idnurm A."/>
            <person name="Muszewska A."/>
            <person name="Steczkiewicz K."/>
            <person name="Masonjones S."/>
            <person name="Liao H.L."/>
            <person name="Gajdeczka M.T."/>
            <person name="Anike F."/>
            <person name="Vuek A."/>
            <person name="Anishchenko I.M."/>
            <person name="Voigt K."/>
            <person name="de Hoog G.S."/>
            <person name="Smith M.E."/>
            <person name="Heitman J."/>
            <person name="Vilgalys R."/>
            <person name="Stajich J.E."/>
        </authorList>
    </citation>
    <scope>NUCLEOTIDE SEQUENCE [LARGE SCALE GENOMIC DNA]</scope>
    <source>
        <strain evidence="10 11">LSU 92-RS-03</strain>
    </source>
</reference>
<dbReference type="InterPro" id="IPR003136">
    <property type="entry name" value="Cytidylate_kin"/>
</dbReference>
<keyword evidence="3" id="KW-0808">Transferase</keyword>
<comment type="catalytic activity">
    <reaction evidence="8">
        <text>CMP + ATP = CDP + ADP</text>
        <dbReference type="Rhea" id="RHEA:11600"/>
        <dbReference type="ChEBI" id="CHEBI:30616"/>
        <dbReference type="ChEBI" id="CHEBI:58069"/>
        <dbReference type="ChEBI" id="CHEBI:60377"/>
        <dbReference type="ChEBI" id="CHEBI:456216"/>
        <dbReference type="EC" id="2.7.4.25"/>
    </reaction>
</comment>
<name>A0A367KS56_RHIST</name>
<evidence type="ECO:0000256" key="6">
    <source>
        <dbReference type="ARBA" id="ARBA00022840"/>
    </source>
</evidence>
<dbReference type="Gene3D" id="3.40.50.300">
    <property type="entry name" value="P-loop containing nucleotide triphosphate hydrolases"/>
    <property type="match status" value="1"/>
</dbReference>
<dbReference type="EC" id="2.7.4.25" evidence="2"/>
<dbReference type="HAMAP" id="MF_00238">
    <property type="entry name" value="Cytidyl_kinase_type1"/>
    <property type="match status" value="1"/>
</dbReference>
<dbReference type="Proteomes" id="UP000253551">
    <property type="component" value="Unassembled WGS sequence"/>
</dbReference>
<comment type="caution">
    <text evidence="10">The sequence shown here is derived from an EMBL/GenBank/DDBJ whole genome shotgun (WGS) entry which is preliminary data.</text>
</comment>
<dbReference type="GO" id="GO:0005524">
    <property type="term" value="F:ATP binding"/>
    <property type="evidence" value="ECO:0007669"/>
    <property type="project" value="UniProtKB-KW"/>
</dbReference>
<keyword evidence="6" id="KW-0067">ATP-binding</keyword>
<keyword evidence="5" id="KW-0418">Kinase</keyword>
<gene>
    <name evidence="10" type="ORF">CU098_012235</name>
</gene>
<dbReference type="InterPro" id="IPR027417">
    <property type="entry name" value="P-loop_NTPase"/>
</dbReference>
<dbReference type="InterPro" id="IPR011994">
    <property type="entry name" value="Cytidylate_kinase_dom"/>
</dbReference>
<dbReference type="Pfam" id="PF02224">
    <property type="entry name" value="Cytidylate_kin"/>
    <property type="match status" value="1"/>
</dbReference>
<evidence type="ECO:0000256" key="3">
    <source>
        <dbReference type="ARBA" id="ARBA00022679"/>
    </source>
</evidence>
<feature type="domain" description="Cytidylate kinase" evidence="9">
    <location>
        <begin position="102"/>
        <end position="330"/>
    </location>
</feature>
<sequence length="334" mass="36448">MSTDLTLKHLVKEADNIGSRQPKAGKDTGKGSFAAKLKSSHICSGKNFFSAAMQSIADRLARQSSKDDTMKQGVGVPISRLITQSEAAAIQFAQAKTGKYTAIDGPGASGKSTTAKLLAKKLGFGYIDSGAMFRAVTLKCQQQHVDVHDQEQVARIAKSVKIAFPLLGQVELDGHDVSELIRTSNITRNISPVASNVQVREILADQQRAMAKGDIPGACSTGFEREGKHIQGIVMDGRDIGTVILPDAELKVFIVADVRVRAQRRFDELKQRQGEGLKETLEQVEKDLEARDLADRTRKVAPLSQAKDAIVLDTSHLTIEEQVNKIEQMVYKRL</sequence>
<comment type="catalytic activity">
    <reaction evidence="7">
        <text>dCMP + ATP = dCDP + ADP</text>
        <dbReference type="Rhea" id="RHEA:25094"/>
        <dbReference type="ChEBI" id="CHEBI:30616"/>
        <dbReference type="ChEBI" id="CHEBI:57566"/>
        <dbReference type="ChEBI" id="CHEBI:58593"/>
        <dbReference type="ChEBI" id="CHEBI:456216"/>
        <dbReference type="EC" id="2.7.4.25"/>
    </reaction>
</comment>
<keyword evidence="11" id="KW-1185">Reference proteome</keyword>
<evidence type="ECO:0000256" key="2">
    <source>
        <dbReference type="ARBA" id="ARBA00012906"/>
    </source>
</evidence>
<dbReference type="EMBL" id="PJQM01000505">
    <property type="protein sequence ID" value="RCI05021.1"/>
    <property type="molecule type" value="Genomic_DNA"/>
</dbReference>
<evidence type="ECO:0000259" key="9">
    <source>
        <dbReference type="Pfam" id="PF02224"/>
    </source>
</evidence>
<protein>
    <recommendedName>
        <fullName evidence="2">(d)CMP kinase</fullName>
        <ecNumber evidence="2">2.7.4.25</ecNumber>
    </recommendedName>
</protein>
<dbReference type="OrthoDB" id="10263145at2759"/>
<dbReference type="NCBIfam" id="TIGR00017">
    <property type="entry name" value="cmk"/>
    <property type="match status" value="1"/>
</dbReference>
<evidence type="ECO:0000256" key="1">
    <source>
        <dbReference type="ARBA" id="ARBA00009427"/>
    </source>
</evidence>
<dbReference type="AlphaFoldDB" id="A0A367KS56"/>
<evidence type="ECO:0000256" key="4">
    <source>
        <dbReference type="ARBA" id="ARBA00022741"/>
    </source>
</evidence>
<evidence type="ECO:0000256" key="7">
    <source>
        <dbReference type="ARBA" id="ARBA00047615"/>
    </source>
</evidence>
<evidence type="ECO:0000256" key="5">
    <source>
        <dbReference type="ARBA" id="ARBA00022777"/>
    </source>
</evidence>
<dbReference type="GO" id="GO:0006139">
    <property type="term" value="P:nucleobase-containing compound metabolic process"/>
    <property type="evidence" value="ECO:0007669"/>
    <property type="project" value="InterPro"/>
</dbReference>
<dbReference type="GO" id="GO:0036431">
    <property type="term" value="F:dCMP kinase activity"/>
    <property type="evidence" value="ECO:0007669"/>
    <property type="project" value="InterPro"/>
</dbReference>
<evidence type="ECO:0000313" key="10">
    <source>
        <dbReference type="EMBL" id="RCI05021.1"/>
    </source>
</evidence>